<dbReference type="Gene3D" id="2.40.70.10">
    <property type="entry name" value="Acid Proteases"/>
    <property type="match status" value="1"/>
</dbReference>
<protein>
    <submittedName>
        <fullName evidence="2">Unnamed protein product</fullName>
    </submittedName>
</protein>
<gene>
    <name evidence="2" type="ORF">Plil01_000740300</name>
</gene>
<feature type="region of interest" description="Disordered" evidence="1">
    <location>
        <begin position="182"/>
        <end position="215"/>
    </location>
</feature>
<dbReference type="OrthoDB" id="126851at2759"/>
<evidence type="ECO:0000256" key="1">
    <source>
        <dbReference type="SAM" id="MobiDB-lite"/>
    </source>
</evidence>
<organism evidence="2 3">
    <name type="scientific">Phytophthora lilii</name>
    <dbReference type="NCBI Taxonomy" id="2077276"/>
    <lineage>
        <taxon>Eukaryota</taxon>
        <taxon>Sar</taxon>
        <taxon>Stramenopiles</taxon>
        <taxon>Oomycota</taxon>
        <taxon>Peronosporomycetes</taxon>
        <taxon>Peronosporales</taxon>
        <taxon>Peronosporaceae</taxon>
        <taxon>Phytophthora</taxon>
    </lineage>
</organism>
<proteinExistence type="predicted"/>
<dbReference type="InterPro" id="IPR021109">
    <property type="entry name" value="Peptidase_aspartic_dom_sf"/>
</dbReference>
<dbReference type="CDD" id="cd00303">
    <property type="entry name" value="retropepsin_like"/>
    <property type="match status" value="1"/>
</dbReference>
<dbReference type="Proteomes" id="UP001165083">
    <property type="component" value="Unassembled WGS sequence"/>
</dbReference>
<name>A0A9W6TT31_9STRA</name>
<comment type="caution">
    <text evidence="2">The sequence shown here is derived from an EMBL/GenBank/DDBJ whole genome shotgun (WGS) entry which is preliminary data.</text>
</comment>
<keyword evidence="3" id="KW-1185">Reference proteome</keyword>
<reference evidence="2" key="1">
    <citation type="submission" date="2023-04" db="EMBL/GenBank/DDBJ databases">
        <title>Phytophthora lilii NBRC 32176.</title>
        <authorList>
            <person name="Ichikawa N."/>
            <person name="Sato H."/>
            <person name="Tonouchi N."/>
        </authorList>
    </citation>
    <scope>NUCLEOTIDE SEQUENCE</scope>
    <source>
        <strain evidence="2">NBRC 32176</strain>
    </source>
</reference>
<evidence type="ECO:0000313" key="3">
    <source>
        <dbReference type="Proteomes" id="UP001165083"/>
    </source>
</evidence>
<sequence>MLRQPTKVQARTDRGNVPGSQSILHLSHLTVPFARMESAVFANLPPSQHAGLKKLMSLIDPEAVAQLIATGPEAISARLEAFSSYENALLEHLQQKMSGASTVMPTASSLGTRPKPLMLSVKAFEGKDGENLLLWIREVEMAMNSAMLSTEQQRVALAVSKLSGRARKWALTCGTSVDGASPSWDELKSQLGRETAPPSRHPAGEEPSSIRPCGKGRRSLALKRAALSNTEGVCKPGLLVVEAAVKGFNKPWKILIDSGASGNYARRSTIEGSQLYADALDARKGGLITVRLATRTLVTLSNVAVDLGVRFLDFNSVERCLVLDLDSRYDLILGMAWLELHEPWIDWKSKTLGATHYSPVGALMSHEPTSARKQKRYWRKHWTETIAVLGIGVSDAARTEDGVALVARKSVALQSNLREFDSDIVCGTARTPSSVEHPDVGAPLSVQEGTVGCEPRHQGAHPEDAGGAAPILLSGTRGLEHEATLVVEDNKAGEMPESHEGKHREDGCGV</sequence>
<dbReference type="EMBL" id="BSXW01000343">
    <property type="protein sequence ID" value="GMF19397.1"/>
    <property type="molecule type" value="Genomic_DNA"/>
</dbReference>
<dbReference type="Pfam" id="PF08284">
    <property type="entry name" value="RVP_2"/>
    <property type="match status" value="1"/>
</dbReference>
<dbReference type="AlphaFoldDB" id="A0A9W6TT31"/>
<accession>A0A9W6TT31</accession>
<evidence type="ECO:0000313" key="2">
    <source>
        <dbReference type="EMBL" id="GMF19397.1"/>
    </source>
</evidence>